<reference evidence="2 3" key="1">
    <citation type="submission" date="2012-02" db="EMBL/GenBank/DDBJ databases">
        <title>Complete sequence of chromosome of Singulisphaera acidiphila DSM 18658.</title>
        <authorList>
            <consortium name="US DOE Joint Genome Institute (JGI-PGF)"/>
            <person name="Lucas S."/>
            <person name="Copeland A."/>
            <person name="Lapidus A."/>
            <person name="Glavina del Rio T."/>
            <person name="Dalin E."/>
            <person name="Tice H."/>
            <person name="Bruce D."/>
            <person name="Goodwin L."/>
            <person name="Pitluck S."/>
            <person name="Peters L."/>
            <person name="Ovchinnikova G."/>
            <person name="Chertkov O."/>
            <person name="Kyrpides N."/>
            <person name="Mavromatis K."/>
            <person name="Ivanova N."/>
            <person name="Brettin T."/>
            <person name="Detter J.C."/>
            <person name="Han C."/>
            <person name="Larimer F."/>
            <person name="Land M."/>
            <person name="Hauser L."/>
            <person name="Markowitz V."/>
            <person name="Cheng J.-F."/>
            <person name="Hugenholtz P."/>
            <person name="Woyke T."/>
            <person name="Wu D."/>
            <person name="Tindall B."/>
            <person name="Pomrenke H."/>
            <person name="Brambilla E."/>
            <person name="Klenk H.-P."/>
            <person name="Eisen J.A."/>
        </authorList>
    </citation>
    <scope>NUCLEOTIDE SEQUENCE [LARGE SCALE GENOMIC DNA]</scope>
    <source>
        <strain evidence="3">ATCC BAA-1392 / DSM 18658 / VKM B-2454 / MOB10</strain>
    </source>
</reference>
<dbReference type="Proteomes" id="UP000010798">
    <property type="component" value="Chromosome"/>
</dbReference>
<feature type="region of interest" description="Disordered" evidence="1">
    <location>
        <begin position="36"/>
        <end position="56"/>
    </location>
</feature>
<organism evidence="2 3">
    <name type="scientific">Singulisphaera acidiphila (strain ATCC BAA-1392 / DSM 18658 / VKM B-2454 / MOB10)</name>
    <dbReference type="NCBI Taxonomy" id="886293"/>
    <lineage>
        <taxon>Bacteria</taxon>
        <taxon>Pseudomonadati</taxon>
        <taxon>Planctomycetota</taxon>
        <taxon>Planctomycetia</taxon>
        <taxon>Isosphaerales</taxon>
        <taxon>Isosphaeraceae</taxon>
        <taxon>Singulisphaera</taxon>
    </lineage>
</organism>
<dbReference type="RefSeq" id="WP_015248194.1">
    <property type="nucleotide sequence ID" value="NC_019892.1"/>
</dbReference>
<proteinExistence type="predicted"/>
<dbReference type="EMBL" id="CP003364">
    <property type="protein sequence ID" value="AGA29086.1"/>
    <property type="molecule type" value="Genomic_DNA"/>
</dbReference>
<dbReference type="eggNOG" id="ENOG5033BVT">
    <property type="taxonomic scope" value="Bacteria"/>
</dbReference>
<dbReference type="AlphaFoldDB" id="L0DKA5"/>
<dbReference type="KEGG" id="saci:Sinac_4930"/>
<protein>
    <submittedName>
        <fullName evidence="2">Uncharacterized protein</fullName>
    </submittedName>
</protein>
<dbReference type="InterPro" id="IPR017504">
    <property type="entry name" value="CHP03067_Planctomycetes"/>
</dbReference>
<dbReference type="NCBIfam" id="TIGR03067">
    <property type="entry name" value="Planc_TIGR03067"/>
    <property type="match status" value="1"/>
</dbReference>
<dbReference type="HOGENOM" id="CLU_1342508_0_0_0"/>
<name>L0DKA5_SINAD</name>
<accession>L0DKA5</accession>
<dbReference type="OrthoDB" id="292826at2"/>
<keyword evidence="3" id="KW-1185">Reference proteome</keyword>
<gene>
    <name evidence="2" type="ordered locus">Sinac_4930</name>
</gene>
<evidence type="ECO:0000313" key="2">
    <source>
        <dbReference type="EMBL" id="AGA29086.1"/>
    </source>
</evidence>
<evidence type="ECO:0000313" key="3">
    <source>
        <dbReference type="Proteomes" id="UP000010798"/>
    </source>
</evidence>
<sequence length="204" mass="22656">MSPRANLALVIALWVVPLAIGIAIASRFIARDPIEDRPADREPEEGRILDEGPRTSSDRELLQGAWECARLERNGRVVYRGEQARTARVTFESETVTFEDVGATLQGQFRLDPSRRPRTFDLIIAEGDDVVTYPVGIYELTDDTFRLCFAFPSQVRPTSFETFPGSGRTLFIYRRIPFGGRGGRKFARTSVDQGCALGLNGIGG</sequence>
<dbReference type="STRING" id="886293.Sinac_4930"/>
<evidence type="ECO:0000256" key="1">
    <source>
        <dbReference type="SAM" id="MobiDB-lite"/>
    </source>
</evidence>